<dbReference type="RefSeq" id="WP_011022118.1">
    <property type="nucleotide sequence ID" value="NC_003552.1"/>
</dbReference>
<dbReference type="KEGG" id="mac:MA_2132"/>
<dbReference type="Proteomes" id="UP000002487">
    <property type="component" value="Chromosome"/>
</dbReference>
<proteinExistence type="predicted"/>
<keyword evidence="2" id="KW-1185">Reference proteome</keyword>
<dbReference type="EMBL" id="AE010299">
    <property type="protein sequence ID" value="AAM05530.1"/>
    <property type="molecule type" value="Genomic_DNA"/>
</dbReference>
<protein>
    <submittedName>
        <fullName evidence="1">Uncharacterized protein</fullName>
    </submittedName>
</protein>
<gene>
    <name evidence="1" type="ordered locus">MA_2132</name>
</gene>
<reference evidence="1 2" key="1">
    <citation type="journal article" date="2002" name="Genome Res.">
        <title>The genome of Methanosarcina acetivorans reveals extensive metabolic and physiological diversity.</title>
        <authorList>
            <person name="Galagan J.E."/>
            <person name="Nusbaum C."/>
            <person name="Roy A."/>
            <person name="Endrizzi M.G."/>
            <person name="Macdonald P."/>
            <person name="FitzHugh W."/>
            <person name="Calvo S."/>
            <person name="Engels R."/>
            <person name="Smirnov S."/>
            <person name="Atnoor D."/>
            <person name="Brown A."/>
            <person name="Allen N."/>
            <person name="Naylor J."/>
            <person name="Stange-Thomann N."/>
            <person name="DeArellano K."/>
            <person name="Johnson R."/>
            <person name="Linton L."/>
            <person name="McEwan P."/>
            <person name="McKernan K."/>
            <person name="Talamas J."/>
            <person name="Tirrell A."/>
            <person name="Ye W."/>
            <person name="Zimmer A."/>
            <person name="Barber R.D."/>
            <person name="Cann I."/>
            <person name="Graham D.E."/>
            <person name="Grahame D.A."/>
            <person name="Guss A."/>
            <person name="Hedderich R."/>
            <person name="Ingram-Smith C."/>
            <person name="Kuettner C.H."/>
            <person name="Krzycki J.A."/>
            <person name="Leigh J.A."/>
            <person name="Li W."/>
            <person name="Liu J."/>
            <person name="Mukhopadhyay B."/>
            <person name="Reeve J.N."/>
            <person name="Smith K."/>
            <person name="Springer T.A."/>
            <person name="Umayam L.A."/>
            <person name="White O."/>
            <person name="White R.H."/>
            <person name="de Macario E.C."/>
            <person name="Ferry J.G."/>
            <person name="Jarrell K.F."/>
            <person name="Jing H."/>
            <person name="Macario A.J.L."/>
            <person name="Paulsen I."/>
            <person name="Pritchett M."/>
            <person name="Sowers K.R."/>
            <person name="Swanson R.V."/>
            <person name="Zinder S.H."/>
            <person name="Lander E."/>
            <person name="Metcalf W.W."/>
            <person name="Birren B."/>
        </authorList>
    </citation>
    <scope>NUCLEOTIDE SEQUENCE [LARGE SCALE GENOMIC DNA]</scope>
    <source>
        <strain evidence="2">ATCC 35395 / DSM 2834 / JCM 12185 / C2A</strain>
    </source>
</reference>
<dbReference type="HOGENOM" id="CLU_166560_0_0_2"/>
<evidence type="ECO:0000313" key="1">
    <source>
        <dbReference type="EMBL" id="AAM05530.1"/>
    </source>
</evidence>
<dbReference type="EnsemblBacteria" id="AAM05530">
    <property type="protein sequence ID" value="AAM05530"/>
    <property type="gene ID" value="MA_2132"/>
</dbReference>
<evidence type="ECO:0000313" key="2">
    <source>
        <dbReference type="Proteomes" id="UP000002487"/>
    </source>
</evidence>
<name>Q8TNZ5_METAC</name>
<sequence>MVLLGDAIEYVKVPRKIFEPISDMVKAGLYKDEQEALKRLVHDQAEQKIDYYGKKIAEMEQKYGMDFSAFENRIQSRAGEGDFEEWDDFILWESYVTASRYWEQFL</sequence>
<dbReference type="InParanoid" id="Q8TNZ5"/>
<dbReference type="GeneID" id="1474020"/>
<dbReference type="AlphaFoldDB" id="Q8TNZ5"/>
<accession>Q8TNZ5</accession>
<organism evidence="1 2">
    <name type="scientific">Methanosarcina acetivorans (strain ATCC 35395 / DSM 2834 / JCM 12185 / C2A)</name>
    <dbReference type="NCBI Taxonomy" id="188937"/>
    <lineage>
        <taxon>Archaea</taxon>
        <taxon>Methanobacteriati</taxon>
        <taxon>Methanobacteriota</taxon>
        <taxon>Stenosarchaea group</taxon>
        <taxon>Methanomicrobia</taxon>
        <taxon>Methanosarcinales</taxon>
        <taxon>Methanosarcinaceae</taxon>
        <taxon>Methanosarcina</taxon>
    </lineage>
</organism>